<name>A0A9X2I037_9SPHN</name>
<organism evidence="1 2">
    <name type="scientific">Sphingomonas liriopis</name>
    <dbReference type="NCBI Taxonomy" id="2949094"/>
    <lineage>
        <taxon>Bacteria</taxon>
        <taxon>Pseudomonadati</taxon>
        <taxon>Pseudomonadota</taxon>
        <taxon>Alphaproteobacteria</taxon>
        <taxon>Sphingomonadales</taxon>
        <taxon>Sphingomonadaceae</taxon>
        <taxon>Sphingomonas</taxon>
    </lineage>
</organism>
<evidence type="ECO:0000313" key="1">
    <source>
        <dbReference type="EMBL" id="MCP3735315.1"/>
    </source>
</evidence>
<keyword evidence="2" id="KW-1185">Reference proteome</keyword>
<protein>
    <submittedName>
        <fullName evidence="1">Uncharacterized protein</fullName>
    </submittedName>
</protein>
<dbReference type="RefSeq" id="WP_254289326.1">
    <property type="nucleotide sequence ID" value="NZ_JAMLDY010000011.1"/>
</dbReference>
<comment type="caution">
    <text evidence="1">The sequence shown here is derived from an EMBL/GenBank/DDBJ whole genome shotgun (WGS) entry which is preliminary data.</text>
</comment>
<gene>
    <name evidence="1" type="ORF">M9979_10580</name>
</gene>
<sequence length="183" mass="19901">MIALALLLQAASAPPVPPPPKESYLAAVALWRDNAPSEAERRSAIDRAVGMAASGALAEVGIQVIYTKRGSVSRWLTKFDQLKPIIARHVPADLHKSDGLVADCVINDLAYALSSDEIGRVREFFSTVAGKKFWSISGVFHDAMLECYRTTLNLKADYADFLAVGLRPPKPPKPSRPQGNLVY</sequence>
<dbReference type="EMBL" id="JAMLDY010000011">
    <property type="protein sequence ID" value="MCP3735315.1"/>
    <property type="molecule type" value="Genomic_DNA"/>
</dbReference>
<dbReference type="Proteomes" id="UP001139486">
    <property type="component" value="Unassembled WGS sequence"/>
</dbReference>
<reference evidence="1" key="1">
    <citation type="submission" date="2022-05" db="EMBL/GenBank/DDBJ databases">
        <title>Sphingomonas sp. strain RP10 Genome sequencing and assembly.</title>
        <authorList>
            <person name="Kim I."/>
        </authorList>
    </citation>
    <scope>NUCLEOTIDE SEQUENCE</scope>
    <source>
        <strain evidence="1">RP10</strain>
    </source>
</reference>
<proteinExistence type="predicted"/>
<accession>A0A9X2I037</accession>
<dbReference type="AlphaFoldDB" id="A0A9X2I037"/>
<evidence type="ECO:0000313" key="2">
    <source>
        <dbReference type="Proteomes" id="UP001139486"/>
    </source>
</evidence>